<feature type="non-terminal residue" evidence="1">
    <location>
        <position position="1"/>
    </location>
</feature>
<evidence type="ECO:0000313" key="1">
    <source>
        <dbReference type="EMBL" id="KAJ4843294.1"/>
    </source>
</evidence>
<dbReference type="Proteomes" id="UP001141552">
    <property type="component" value="Unassembled WGS sequence"/>
</dbReference>
<name>A0A9Q0G6P7_9ROSI</name>
<reference evidence="1" key="1">
    <citation type="submission" date="2022-02" db="EMBL/GenBank/DDBJ databases">
        <authorList>
            <person name="Henning P.M."/>
            <person name="McCubbin A.G."/>
            <person name="Shore J.S."/>
        </authorList>
    </citation>
    <scope>NUCLEOTIDE SEQUENCE</scope>
    <source>
        <strain evidence="1">F60SS</strain>
        <tissue evidence="1">Leaves</tissue>
    </source>
</reference>
<dbReference type="AlphaFoldDB" id="A0A9Q0G6P7"/>
<reference evidence="1" key="2">
    <citation type="journal article" date="2023" name="Plants (Basel)">
        <title>Annotation of the Turnera subulata (Passifloraceae) Draft Genome Reveals the S-Locus Evolved after the Divergence of Turneroideae from Passifloroideae in a Stepwise Manner.</title>
        <authorList>
            <person name="Henning P.M."/>
            <person name="Roalson E.H."/>
            <person name="Mir W."/>
            <person name="McCubbin A.G."/>
            <person name="Shore J.S."/>
        </authorList>
    </citation>
    <scope>NUCLEOTIDE SEQUENCE</scope>
    <source>
        <strain evidence="1">F60SS</strain>
    </source>
</reference>
<proteinExistence type="predicted"/>
<organism evidence="1 2">
    <name type="scientific">Turnera subulata</name>
    <dbReference type="NCBI Taxonomy" id="218843"/>
    <lineage>
        <taxon>Eukaryota</taxon>
        <taxon>Viridiplantae</taxon>
        <taxon>Streptophyta</taxon>
        <taxon>Embryophyta</taxon>
        <taxon>Tracheophyta</taxon>
        <taxon>Spermatophyta</taxon>
        <taxon>Magnoliopsida</taxon>
        <taxon>eudicotyledons</taxon>
        <taxon>Gunneridae</taxon>
        <taxon>Pentapetalae</taxon>
        <taxon>rosids</taxon>
        <taxon>fabids</taxon>
        <taxon>Malpighiales</taxon>
        <taxon>Passifloraceae</taxon>
        <taxon>Turnera</taxon>
    </lineage>
</organism>
<sequence length="129" mass="14955">GFFPSAERKKHYLQHTLLNPLLLPDHQPNQTLTNKHILSLVTTNFFKIKPYPKKKKSFLFLKNALFFSHSPPPYTTRNATFTQPNKNPSLPYIILHFLHLHPSRSLYIYIYSSSVSVLYPSLSLSLSKT</sequence>
<comment type="caution">
    <text evidence="1">The sequence shown here is derived from an EMBL/GenBank/DDBJ whole genome shotgun (WGS) entry which is preliminary data.</text>
</comment>
<protein>
    <submittedName>
        <fullName evidence="1">Uncharacterized protein</fullName>
    </submittedName>
</protein>
<dbReference type="EMBL" id="JAKUCV010002272">
    <property type="protein sequence ID" value="KAJ4843294.1"/>
    <property type="molecule type" value="Genomic_DNA"/>
</dbReference>
<evidence type="ECO:0000313" key="2">
    <source>
        <dbReference type="Proteomes" id="UP001141552"/>
    </source>
</evidence>
<accession>A0A9Q0G6P7</accession>
<gene>
    <name evidence="1" type="ORF">Tsubulata_045817</name>
</gene>
<keyword evidence="2" id="KW-1185">Reference proteome</keyword>